<dbReference type="EC" id="2.7.13.3" evidence="2"/>
<gene>
    <name evidence="8" type="ORF">TDIS_1519</name>
</gene>
<keyword evidence="5 8" id="KW-0418">Kinase</keyword>
<dbReference type="PRINTS" id="PR00344">
    <property type="entry name" value="BCTRLSENSOR"/>
</dbReference>
<dbReference type="RefSeq" id="WP_068670957.1">
    <property type="nucleotide sequence ID" value="NZ_LWLG01000012.1"/>
</dbReference>
<dbReference type="SMART" id="SM00387">
    <property type="entry name" value="HATPase_c"/>
    <property type="match status" value="1"/>
</dbReference>
<keyword evidence="3" id="KW-0597">Phosphoprotein</keyword>
<dbReference type="GO" id="GO:0000155">
    <property type="term" value="F:phosphorelay sensor kinase activity"/>
    <property type="evidence" value="ECO:0007669"/>
    <property type="project" value="InterPro"/>
</dbReference>
<dbReference type="AlphaFoldDB" id="A0A179D2L8"/>
<reference evidence="8 9" key="1">
    <citation type="submission" date="2016-04" db="EMBL/GenBank/DDBJ databases">
        <title>Genome analysis of Thermosulfurimonas dismutans, the first thermophilic sulfur-disproportionating bacterium of the phylum Thermodesulfobacteria.</title>
        <authorList>
            <person name="Mardanov A.V."/>
            <person name="Beletsky A.V."/>
            <person name="Kadnikov V.V."/>
            <person name="Slobodkin A.I."/>
            <person name="Ravin N.V."/>
        </authorList>
    </citation>
    <scope>NUCLEOTIDE SEQUENCE [LARGE SCALE GENOMIC DNA]</scope>
    <source>
        <strain evidence="8 9">S95</strain>
    </source>
</reference>
<feature type="domain" description="Histidine kinase" evidence="7">
    <location>
        <begin position="213"/>
        <end position="436"/>
    </location>
</feature>
<name>A0A179D2L8_9BACT</name>
<keyword evidence="9" id="KW-1185">Reference proteome</keyword>
<dbReference type="InterPro" id="IPR004358">
    <property type="entry name" value="Sig_transdc_His_kin-like_C"/>
</dbReference>
<dbReference type="Pfam" id="PF00512">
    <property type="entry name" value="HisKA"/>
    <property type="match status" value="1"/>
</dbReference>
<protein>
    <recommendedName>
        <fullName evidence="2">histidine kinase</fullName>
        <ecNumber evidence="2">2.7.13.3</ecNumber>
    </recommendedName>
</protein>
<dbReference type="SUPFAM" id="SSF55781">
    <property type="entry name" value="GAF domain-like"/>
    <property type="match status" value="1"/>
</dbReference>
<dbReference type="SMART" id="SM00065">
    <property type="entry name" value="GAF"/>
    <property type="match status" value="1"/>
</dbReference>
<dbReference type="Gene3D" id="3.30.565.10">
    <property type="entry name" value="Histidine kinase-like ATPase, C-terminal domain"/>
    <property type="match status" value="1"/>
</dbReference>
<dbReference type="InterPro" id="IPR036890">
    <property type="entry name" value="HATPase_C_sf"/>
</dbReference>
<evidence type="ECO:0000256" key="6">
    <source>
        <dbReference type="ARBA" id="ARBA00023012"/>
    </source>
</evidence>
<dbReference type="Gene3D" id="3.30.450.40">
    <property type="match status" value="1"/>
</dbReference>
<evidence type="ECO:0000256" key="5">
    <source>
        <dbReference type="ARBA" id="ARBA00022777"/>
    </source>
</evidence>
<dbReference type="InterPro" id="IPR003594">
    <property type="entry name" value="HATPase_dom"/>
</dbReference>
<evidence type="ECO:0000256" key="3">
    <source>
        <dbReference type="ARBA" id="ARBA00022553"/>
    </source>
</evidence>
<dbReference type="SUPFAM" id="SSF55874">
    <property type="entry name" value="ATPase domain of HSP90 chaperone/DNA topoisomerase II/histidine kinase"/>
    <property type="match status" value="1"/>
</dbReference>
<dbReference type="Pfam" id="PF02518">
    <property type="entry name" value="HATPase_c"/>
    <property type="match status" value="1"/>
</dbReference>
<dbReference type="OrthoDB" id="9810730at2"/>
<evidence type="ECO:0000256" key="4">
    <source>
        <dbReference type="ARBA" id="ARBA00022679"/>
    </source>
</evidence>
<keyword evidence="4" id="KW-0808">Transferase</keyword>
<evidence type="ECO:0000259" key="7">
    <source>
        <dbReference type="PROSITE" id="PS50109"/>
    </source>
</evidence>
<dbReference type="InterPro" id="IPR050736">
    <property type="entry name" value="Sensor_HK_Regulatory"/>
</dbReference>
<dbReference type="PANTHER" id="PTHR43711:SF1">
    <property type="entry name" value="HISTIDINE KINASE 1"/>
    <property type="match status" value="1"/>
</dbReference>
<proteinExistence type="predicted"/>
<dbReference type="Gene3D" id="1.10.287.130">
    <property type="match status" value="1"/>
</dbReference>
<dbReference type="InterPro" id="IPR036097">
    <property type="entry name" value="HisK_dim/P_sf"/>
</dbReference>
<keyword evidence="6" id="KW-0902">Two-component regulatory system</keyword>
<dbReference type="InterPro" id="IPR003661">
    <property type="entry name" value="HisK_dim/P_dom"/>
</dbReference>
<sequence>MKPNNSLRIFIETFEDLLEEIESSPGIFYAHICELMKKLTGADLVWLGFLEPSGEVHPIGFAGKYPSYLKGLKINIYDPNLSQGPTGQAILKKTTIIEPHIHLSKSFAPWRDRALHFGFRSSAAIPLTTKDKVFGTLNFYSTKEDFFSQENLDLLKPHVALVSLALRVFEVVKNKEKTIKILEKKIYLSKDQIHKKDLEIQSLKENQTRWLANLGHEFRTPLTSILGFSEMLLSEIFGPLNEKQKRYLQHIKTSTQYLAELIEEIQKFARLDRSRKSYSPEIFNLGELIDGVVFLLYKKIVSHNALIVKDFSDDLKIKGDSFKTKMVLFNLISNALKFIPPGGTIVLKSRLEKDLYGRSWMAFEVRDNGPGVKPEDLYRIFLPWIQGGKLLTEKPEGLGLGLALSKELIEAQGGNIMALSPPEGGGFFIFFLPQEAHPEKKTLEMLVFEPRFEVARKMALYLTSEGVKSTIFPEVEPALKILKTQKKNWALAFDPWHLGSEAFKVLKKLDQEGIIIPLLVYRASDRGELYWIFGANFACLDRPSFLSLERAKKCYLSLFPILPSKIFLKARPHLFEEIKRLISSLNLEIYTDLKENYELSVIDLGLSPEELQNISGKISPSSPLVISFTDPYLHRELGSGTLNGETFSREIQRLVLNFEPEISRTSPLT</sequence>
<dbReference type="InterPro" id="IPR029016">
    <property type="entry name" value="GAF-like_dom_sf"/>
</dbReference>
<dbReference type="EMBL" id="LWLG01000012">
    <property type="protein sequence ID" value="OAQ20324.1"/>
    <property type="molecule type" value="Genomic_DNA"/>
</dbReference>
<dbReference type="STRING" id="999894.TDIS_1519"/>
<accession>A0A179D2L8</accession>
<dbReference type="Proteomes" id="UP000078390">
    <property type="component" value="Unassembled WGS sequence"/>
</dbReference>
<dbReference type="PROSITE" id="PS50109">
    <property type="entry name" value="HIS_KIN"/>
    <property type="match status" value="1"/>
</dbReference>
<evidence type="ECO:0000313" key="8">
    <source>
        <dbReference type="EMBL" id="OAQ20324.1"/>
    </source>
</evidence>
<dbReference type="InterPro" id="IPR005467">
    <property type="entry name" value="His_kinase_dom"/>
</dbReference>
<organism evidence="8 9">
    <name type="scientific">Thermosulfurimonas dismutans</name>
    <dbReference type="NCBI Taxonomy" id="999894"/>
    <lineage>
        <taxon>Bacteria</taxon>
        <taxon>Pseudomonadati</taxon>
        <taxon>Thermodesulfobacteriota</taxon>
        <taxon>Thermodesulfobacteria</taxon>
        <taxon>Thermodesulfobacteriales</taxon>
        <taxon>Thermodesulfobacteriaceae</taxon>
        <taxon>Thermosulfurimonas</taxon>
    </lineage>
</organism>
<evidence type="ECO:0000256" key="1">
    <source>
        <dbReference type="ARBA" id="ARBA00000085"/>
    </source>
</evidence>
<dbReference type="PANTHER" id="PTHR43711">
    <property type="entry name" value="TWO-COMPONENT HISTIDINE KINASE"/>
    <property type="match status" value="1"/>
</dbReference>
<comment type="catalytic activity">
    <reaction evidence="1">
        <text>ATP + protein L-histidine = ADP + protein N-phospho-L-histidine.</text>
        <dbReference type="EC" id="2.7.13.3"/>
    </reaction>
</comment>
<evidence type="ECO:0000256" key="2">
    <source>
        <dbReference type="ARBA" id="ARBA00012438"/>
    </source>
</evidence>
<comment type="caution">
    <text evidence="8">The sequence shown here is derived from an EMBL/GenBank/DDBJ whole genome shotgun (WGS) entry which is preliminary data.</text>
</comment>
<dbReference type="SUPFAM" id="SSF47384">
    <property type="entry name" value="Homodimeric domain of signal transducing histidine kinase"/>
    <property type="match status" value="1"/>
</dbReference>
<dbReference type="CDD" id="cd00082">
    <property type="entry name" value="HisKA"/>
    <property type="match status" value="1"/>
</dbReference>
<evidence type="ECO:0000313" key="9">
    <source>
        <dbReference type="Proteomes" id="UP000078390"/>
    </source>
</evidence>
<dbReference type="InterPro" id="IPR003018">
    <property type="entry name" value="GAF"/>
</dbReference>
<dbReference type="SMART" id="SM00388">
    <property type="entry name" value="HisKA"/>
    <property type="match status" value="1"/>
</dbReference>
<dbReference type="Pfam" id="PF13185">
    <property type="entry name" value="GAF_2"/>
    <property type="match status" value="1"/>
</dbReference>